<feature type="compositionally biased region" description="Polar residues" evidence="1">
    <location>
        <begin position="87"/>
        <end position="98"/>
    </location>
</feature>
<reference evidence="2" key="1">
    <citation type="submission" date="2019-02" db="EMBL/GenBank/DDBJ databases">
        <title>Whole genome sequence analysis of the Helicoverpa armigera single nucleopolyhedrovirus isolated from unreported host Heliothis peltigera.</title>
        <authorList>
            <person name="Eroglu G.B."/>
            <person name="Inan C."/>
            <person name="Demirbag Z."/>
        </authorList>
    </citation>
    <scope>NUCLEOTIDE SEQUENCE</scope>
    <source>
        <strain evidence="2">HearNPV-TR</strain>
    </source>
</reference>
<dbReference type="InterPro" id="IPR009317">
    <property type="entry name" value="ChaB"/>
</dbReference>
<feature type="compositionally biased region" description="Acidic residues" evidence="1">
    <location>
        <begin position="73"/>
        <end position="85"/>
    </location>
</feature>
<protein>
    <submittedName>
        <fullName evidence="2">Ac59</fullName>
    </submittedName>
</protein>
<feature type="region of interest" description="Disordered" evidence="1">
    <location>
        <begin position="73"/>
        <end position="160"/>
    </location>
</feature>
<feature type="compositionally biased region" description="Acidic residues" evidence="1">
    <location>
        <begin position="135"/>
        <end position="160"/>
    </location>
</feature>
<dbReference type="InterPro" id="IPR037205">
    <property type="entry name" value="ChaB_sf"/>
</dbReference>
<dbReference type="EMBL" id="MK507817">
    <property type="protein sequence ID" value="QBM79023.1"/>
    <property type="molecule type" value="Genomic_DNA"/>
</dbReference>
<dbReference type="Pfam" id="PF06150">
    <property type="entry name" value="ChaB"/>
    <property type="match status" value="1"/>
</dbReference>
<feature type="compositionally biased region" description="Basic and acidic residues" evidence="1">
    <location>
        <begin position="101"/>
        <end position="111"/>
    </location>
</feature>
<evidence type="ECO:0000313" key="2">
    <source>
        <dbReference type="EMBL" id="QBM79023.1"/>
    </source>
</evidence>
<name>A0A482EQV0_9ABAC</name>
<organism evidence="2">
    <name type="scientific">Helicoverpa armigera nucleopolyhedrovirus</name>
    <dbReference type="NCBI Taxonomy" id="51313"/>
    <lineage>
        <taxon>Viruses</taxon>
        <taxon>Viruses incertae sedis</taxon>
        <taxon>Naldaviricetes</taxon>
        <taxon>Lefavirales</taxon>
        <taxon>Baculoviridae</taxon>
        <taxon>Alphabaculovirus</taxon>
        <taxon>Alphabaculovirus helarmigerae</taxon>
    </lineage>
</organism>
<dbReference type="Gene3D" id="1.10.1740.70">
    <property type="entry name" value="ChaB"/>
    <property type="match status" value="1"/>
</dbReference>
<sequence>MYYLDKMIENEYMPAKARQLFRRTFHQYHKLHAGDEDAALKTAYEAVTRHYVKLNNRWIPKTAAAEIVRHDIVDEDDDDDDDDDNINNKNKMNQQRFIDQTARRVKDDNGRRGQLNNYEKTNDNNNNNNNIDYRNDEDDDDDDDEENTSGDNVSDEYDSN</sequence>
<accession>A0A482EQV0</accession>
<evidence type="ECO:0000256" key="1">
    <source>
        <dbReference type="SAM" id="MobiDB-lite"/>
    </source>
</evidence>
<proteinExistence type="predicted"/>
<feature type="compositionally biased region" description="Low complexity" evidence="1">
    <location>
        <begin position="116"/>
        <end position="132"/>
    </location>
</feature>
<dbReference type="SUPFAM" id="SSF140376">
    <property type="entry name" value="ChaB-like"/>
    <property type="match status" value="1"/>
</dbReference>